<reference evidence="1" key="1">
    <citation type="submission" date="2024-06" db="EMBL/GenBank/DDBJ databases">
        <title>Caulobacter inopinatus, sp. nov.</title>
        <authorList>
            <person name="Donachie S.P."/>
        </authorList>
    </citation>
    <scope>NUCLEOTIDE SEQUENCE</scope>
    <source>
        <strain evidence="1">73W</strain>
    </source>
</reference>
<protein>
    <submittedName>
        <fullName evidence="1">Uncharacterized protein</fullName>
    </submittedName>
</protein>
<accession>A0AB39KNT4</accession>
<organism evidence="1">
    <name type="scientific">Caulobacter sp. 73W</name>
    <dbReference type="NCBI Taxonomy" id="3161137"/>
    <lineage>
        <taxon>Bacteria</taxon>
        <taxon>Pseudomonadati</taxon>
        <taxon>Pseudomonadota</taxon>
        <taxon>Alphaproteobacteria</taxon>
        <taxon>Caulobacterales</taxon>
        <taxon>Caulobacteraceae</taxon>
        <taxon>Caulobacter</taxon>
    </lineage>
</organism>
<dbReference type="RefSeq" id="WP_369057898.1">
    <property type="nucleotide sequence ID" value="NZ_CP158375.1"/>
</dbReference>
<dbReference type="Pfam" id="PF19198">
    <property type="entry name" value="RsaA_NTD"/>
    <property type="match status" value="1"/>
</dbReference>
<evidence type="ECO:0000313" key="1">
    <source>
        <dbReference type="EMBL" id="XDO95043.1"/>
    </source>
</evidence>
<gene>
    <name evidence="1" type="ORF">ABOZ73_09380</name>
</gene>
<dbReference type="EMBL" id="CP158375">
    <property type="protein sequence ID" value="XDO95043.1"/>
    <property type="molecule type" value="Genomic_DNA"/>
</dbReference>
<name>A0AB39KNT4_9CAUL</name>
<sequence length="350" mass="36463">MATVPTIGDFSWLIQLVDAGLIKSSFKFSDIRAMLQSLGVLTPEIDAALKTVEANPGLIDIGVQTLKDALLKYPPSTPLSEITGGGTPTTPTNPVVTPSVQQVQDAFKALAGIAATSSKAMEEFLTTPTGQKVKNEFYAEAQEMAKWVTQLNAGTATPSQFLNKMVEFGSDTTGVALQVYQFFTGKIPTQAGMTYLVDSPSNPADLTDPTYALLNAENRYINMAVNLGVKGEGASAFTAAYGALDFKAAVTKLYAAIIGNSEAAAKGVNVSAAIDYVVAQEAYFKALGGGDIGAKAAAAGFLMHKGLQGGVGVYDDAVRDFYADLYAGKATYGVSILGTSAPYDGLDGLA</sequence>
<proteinExistence type="predicted"/>
<dbReference type="AlphaFoldDB" id="A0AB39KNT4"/>